<protein>
    <recommendedName>
        <fullName evidence="4">Secreted protein</fullName>
    </recommendedName>
</protein>
<evidence type="ECO:0008006" key="4">
    <source>
        <dbReference type="Google" id="ProtNLM"/>
    </source>
</evidence>
<organism evidence="2 3">
    <name type="scientific">Dactylosporangium vinaceum</name>
    <dbReference type="NCBI Taxonomy" id="53362"/>
    <lineage>
        <taxon>Bacteria</taxon>
        <taxon>Bacillati</taxon>
        <taxon>Actinomycetota</taxon>
        <taxon>Actinomycetes</taxon>
        <taxon>Micromonosporales</taxon>
        <taxon>Micromonosporaceae</taxon>
        <taxon>Dactylosporangium</taxon>
    </lineage>
</organism>
<evidence type="ECO:0000256" key="1">
    <source>
        <dbReference type="SAM" id="SignalP"/>
    </source>
</evidence>
<sequence>MRRRTWMARALVALAGVVTAALAVPGAAYASGWQLTDGFESNPSATWSCWNSVVDPNFVNGCNIGFASPNPHSGTRTSWIQANSGWSDVGRTVSLTPFTAGRTLTCGARLWGRTLTFNAQLHGQLEVIDVATWTYVSVQPFTFTKANDYLIWRPVTTAAWVPPHKDVFVRIGLIGENNNELDALEVDDLTVSCSYY</sequence>
<accession>A0ABV5M946</accession>
<evidence type="ECO:0000313" key="3">
    <source>
        <dbReference type="Proteomes" id="UP001589608"/>
    </source>
</evidence>
<proteinExistence type="predicted"/>
<dbReference type="Proteomes" id="UP001589608">
    <property type="component" value="Unassembled WGS sequence"/>
</dbReference>
<dbReference type="EMBL" id="JBHMCA010000042">
    <property type="protein sequence ID" value="MFB9445373.1"/>
    <property type="molecule type" value="Genomic_DNA"/>
</dbReference>
<keyword evidence="1" id="KW-0732">Signal</keyword>
<name>A0ABV5M946_9ACTN</name>
<evidence type="ECO:0000313" key="2">
    <source>
        <dbReference type="EMBL" id="MFB9445373.1"/>
    </source>
</evidence>
<gene>
    <name evidence="2" type="ORF">ACFFTR_20045</name>
</gene>
<reference evidence="2 3" key="1">
    <citation type="submission" date="2024-09" db="EMBL/GenBank/DDBJ databases">
        <authorList>
            <person name="Sun Q."/>
            <person name="Mori K."/>
        </authorList>
    </citation>
    <scope>NUCLEOTIDE SEQUENCE [LARGE SCALE GENOMIC DNA]</scope>
    <source>
        <strain evidence="2 3">JCM 3307</strain>
    </source>
</reference>
<dbReference type="RefSeq" id="WP_223103283.1">
    <property type="nucleotide sequence ID" value="NZ_CP061913.1"/>
</dbReference>
<feature type="chain" id="PRO_5046672552" description="Secreted protein" evidence="1">
    <location>
        <begin position="24"/>
        <end position="196"/>
    </location>
</feature>
<comment type="caution">
    <text evidence="2">The sequence shown here is derived from an EMBL/GenBank/DDBJ whole genome shotgun (WGS) entry which is preliminary data.</text>
</comment>
<keyword evidence="3" id="KW-1185">Reference proteome</keyword>
<feature type="signal peptide" evidence="1">
    <location>
        <begin position="1"/>
        <end position="23"/>
    </location>
</feature>